<organism evidence="4">
    <name type="scientific">Haraldiophyllum bonnemaisonii</name>
    <dbReference type="NCBI Taxonomy" id="167977"/>
    <lineage>
        <taxon>Eukaryota</taxon>
        <taxon>Rhodophyta</taxon>
        <taxon>Florideophyceae</taxon>
        <taxon>Rhodymeniophycidae</taxon>
        <taxon>Ceramiales</taxon>
        <taxon>Delesseriaceae</taxon>
        <taxon>Haraldiophyllum</taxon>
    </lineage>
</organism>
<sequence>MLNPNVNLTYLSKQEYTIYSKHLILEHIGINGQKRLKEAKILIIGVGGLGCPAMLYLIASGIGHIGIIDDDTINANNLNRQILYNLNDINYYKTHSAKRHLRNINTNCKIIIHNYKLIIENAIEIIQYYDIIIDASDNFKTRYTIDQICYILHKIHIYGAIQEFEGQVSVFNYKNNHQYSQMYDKKFKAIANNCNNNGVIGIITGHIGIIQATEAIKMILGIGKILNNKLLICNLLNLSFKMITIYHLKVNNQLKYNTKIDAQSYLKKIFFKSKFNY</sequence>
<feature type="domain" description="THIF-type NAD/FAD binding fold" evidence="3">
    <location>
        <begin position="19"/>
        <end position="245"/>
    </location>
</feature>
<dbReference type="AlphaFoldDB" id="A0A4D6WUH2"/>
<reference evidence="4" key="2">
    <citation type="submission" date="2019-04" db="EMBL/GenBank/DDBJ databases">
        <authorList>
            <person name="Pasella M."/>
        </authorList>
    </citation>
    <scope>NUCLEOTIDE SEQUENCE</scope>
    <source>
        <strain evidence="4">15261_10</strain>
    </source>
</reference>
<dbReference type="GO" id="GO:0008641">
    <property type="term" value="F:ubiquitin-like modifier activating enzyme activity"/>
    <property type="evidence" value="ECO:0007669"/>
    <property type="project" value="InterPro"/>
</dbReference>
<dbReference type="CDD" id="cd00757">
    <property type="entry name" value="ThiF_MoeB_HesA_family"/>
    <property type="match status" value="1"/>
</dbReference>
<dbReference type="InterPro" id="IPR045886">
    <property type="entry name" value="ThiF/MoeB/HesA"/>
</dbReference>
<keyword evidence="2" id="KW-0812">Transmembrane</keyword>
<keyword evidence="2" id="KW-0472">Membrane</keyword>
<proteinExistence type="inferred from homology"/>
<dbReference type="EMBL" id="MK814679">
    <property type="protein sequence ID" value="QCI07086.1"/>
    <property type="molecule type" value="Genomic_DNA"/>
</dbReference>
<geneLocation type="plastid" evidence="4"/>
<evidence type="ECO:0000313" key="4">
    <source>
        <dbReference type="EMBL" id="QCI07086.1"/>
    </source>
</evidence>
<dbReference type="GO" id="GO:0005829">
    <property type="term" value="C:cytosol"/>
    <property type="evidence" value="ECO:0007669"/>
    <property type="project" value="TreeGrafter"/>
</dbReference>
<dbReference type="Gene3D" id="3.40.50.720">
    <property type="entry name" value="NAD(P)-binding Rossmann-like Domain"/>
    <property type="match status" value="1"/>
</dbReference>
<protein>
    <submittedName>
        <fullName evidence="4">Molybdopterin biosynthesis protein</fullName>
    </submittedName>
</protein>
<dbReference type="FunFam" id="3.40.50.720:FF:000080">
    <property type="entry name" value="Thiazole biosynthesis adenylyltransferase ThiF"/>
    <property type="match status" value="1"/>
</dbReference>
<comment type="similarity">
    <text evidence="1">Belongs to the HesA/MoeB/ThiF family.</text>
</comment>
<evidence type="ECO:0000259" key="3">
    <source>
        <dbReference type="Pfam" id="PF00899"/>
    </source>
</evidence>
<dbReference type="GO" id="GO:0008146">
    <property type="term" value="F:sulfotransferase activity"/>
    <property type="evidence" value="ECO:0007669"/>
    <property type="project" value="TreeGrafter"/>
</dbReference>
<evidence type="ECO:0000256" key="1">
    <source>
        <dbReference type="ARBA" id="ARBA00009919"/>
    </source>
</evidence>
<dbReference type="GO" id="GO:0016779">
    <property type="term" value="F:nucleotidyltransferase activity"/>
    <property type="evidence" value="ECO:0007669"/>
    <property type="project" value="TreeGrafter"/>
</dbReference>
<dbReference type="InterPro" id="IPR000594">
    <property type="entry name" value="ThiF_NAD_FAD-bd"/>
</dbReference>
<dbReference type="SUPFAM" id="SSF69572">
    <property type="entry name" value="Activating enzymes of the ubiquitin-like proteins"/>
    <property type="match status" value="1"/>
</dbReference>
<name>A0A4D6WUH2_9FLOR</name>
<dbReference type="PANTHER" id="PTHR10953:SF102">
    <property type="entry name" value="ADENYLYLTRANSFERASE AND SULFURTRANSFERASE MOCS3"/>
    <property type="match status" value="1"/>
</dbReference>
<gene>
    <name evidence="4" type="primary">moeB</name>
</gene>
<evidence type="ECO:0000256" key="2">
    <source>
        <dbReference type="SAM" id="Phobius"/>
    </source>
</evidence>
<dbReference type="Pfam" id="PF00899">
    <property type="entry name" value="ThiF"/>
    <property type="match status" value="1"/>
</dbReference>
<dbReference type="PANTHER" id="PTHR10953">
    <property type="entry name" value="UBIQUITIN-ACTIVATING ENZYME E1"/>
    <property type="match status" value="1"/>
</dbReference>
<feature type="transmembrane region" description="Helical" evidence="2">
    <location>
        <begin position="41"/>
        <end position="59"/>
    </location>
</feature>
<accession>A0A4D6WUH2</accession>
<dbReference type="GO" id="GO:0004792">
    <property type="term" value="F:thiosulfate-cyanide sulfurtransferase activity"/>
    <property type="evidence" value="ECO:0007669"/>
    <property type="project" value="TreeGrafter"/>
</dbReference>
<keyword evidence="2" id="KW-1133">Transmembrane helix</keyword>
<reference evidence="4" key="1">
    <citation type="journal article" date="2019" name="Mol. Phylogenet. Evol.">
        <title>Morphological evolution and classification of the red algal order Ceramiales inferred using plastid phylogenomics.</title>
        <authorList>
            <person name="Diaz-Tapia P."/>
            <person name="Pasella M.M."/>
            <person name="Verbruggen H."/>
            <person name="Maggs C.A."/>
        </authorList>
    </citation>
    <scope>NUCLEOTIDE SEQUENCE</scope>
    <source>
        <strain evidence="4">15261_10</strain>
    </source>
</reference>
<keyword evidence="4" id="KW-0934">Plastid</keyword>
<dbReference type="InterPro" id="IPR035985">
    <property type="entry name" value="Ubiquitin-activating_enz"/>
</dbReference>